<dbReference type="EMBL" id="BGPR01022094">
    <property type="protein sequence ID" value="GBN88040.1"/>
    <property type="molecule type" value="Genomic_DNA"/>
</dbReference>
<dbReference type="AlphaFoldDB" id="A0A4Y2SK96"/>
<organism evidence="1 3">
    <name type="scientific">Araneus ventricosus</name>
    <name type="common">Orbweaver spider</name>
    <name type="synonym">Epeira ventricosa</name>
    <dbReference type="NCBI Taxonomy" id="182803"/>
    <lineage>
        <taxon>Eukaryota</taxon>
        <taxon>Metazoa</taxon>
        <taxon>Ecdysozoa</taxon>
        <taxon>Arthropoda</taxon>
        <taxon>Chelicerata</taxon>
        <taxon>Arachnida</taxon>
        <taxon>Araneae</taxon>
        <taxon>Araneomorphae</taxon>
        <taxon>Entelegynae</taxon>
        <taxon>Araneoidea</taxon>
        <taxon>Araneidae</taxon>
        <taxon>Araneus</taxon>
    </lineage>
</organism>
<accession>A0A4Y2SK96</accession>
<comment type="caution">
    <text evidence="1">The sequence shown here is derived from an EMBL/GenBank/DDBJ whole genome shotgun (WGS) entry which is preliminary data.</text>
</comment>
<dbReference type="EMBL" id="BGPR01022091">
    <property type="protein sequence ID" value="GBN88036.1"/>
    <property type="molecule type" value="Genomic_DNA"/>
</dbReference>
<evidence type="ECO:0000313" key="1">
    <source>
        <dbReference type="EMBL" id="GBN88036.1"/>
    </source>
</evidence>
<name>A0A4Y2SK96_ARAVE</name>
<evidence type="ECO:0000313" key="3">
    <source>
        <dbReference type="Proteomes" id="UP000499080"/>
    </source>
</evidence>
<reference evidence="1 3" key="1">
    <citation type="journal article" date="2019" name="Sci. Rep.">
        <title>Orb-weaving spider Araneus ventricosus genome elucidates the spidroin gene catalogue.</title>
        <authorList>
            <person name="Kono N."/>
            <person name="Nakamura H."/>
            <person name="Ohtoshi R."/>
            <person name="Moran D.A.P."/>
            <person name="Shinohara A."/>
            <person name="Yoshida Y."/>
            <person name="Fujiwara M."/>
            <person name="Mori M."/>
            <person name="Tomita M."/>
            <person name="Arakawa K."/>
        </authorList>
    </citation>
    <scope>NUCLEOTIDE SEQUENCE [LARGE SCALE GENOMIC DNA]</scope>
</reference>
<dbReference type="Proteomes" id="UP000499080">
    <property type="component" value="Unassembled WGS sequence"/>
</dbReference>
<keyword evidence="3" id="KW-1185">Reference proteome</keyword>
<proteinExistence type="predicted"/>
<evidence type="ECO:0000313" key="2">
    <source>
        <dbReference type="EMBL" id="GBN88040.1"/>
    </source>
</evidence>
<sequence>MGRKLINLKEESISFLKMVLNEEKNLLLRSDYRMCQNYLNTVRRNSPSREVCWQKPGAFHKARWMFTIHYSAKMYAFSKRLEYDNGKIQKLHQMRLLKALLFVKIWLNAQNSANLLVMQ</sequence>
<dbReference type="OrthoDB" id="6626714at2759"/>
<protein>
    <submittedName>
        <fullName evidence="1">Uncharacterized protein</fullName>
    </submittedName>
</protein>
<gene>
    <name evidence="2" type="ORF">AVEN_175043_1</name>
    <name evidence="1" type="ORF">AVEN_191337_1</name>
</gene>